<keyword evidence="1" id="KW-1133">Transmembrane helix</keyword>
<accession>A0A2R6W6K4</accession>
<keyword evidence="1" id="KW-0472">Membrane</keyword>
<dbReference type="AlphaFoldDB" id="A0A2R6W6K4"/>
<sequence length="143" mass="15413">MFTGLGGQRIGFASHLLSCPLALSSSDCPIIRQQQEQQSAVMARSAVFFAFVAACVVLVLAYQAEIVNAQNCPAVDVTKFAACVTDVQRNTCGAQCKSDLDQYASLSDACICSFVDKAKSFYRPAQIKSLLQKCYPGRTLPCL</sequence>
<evidence type="ECO:0000313" key="3">
    <source>
        <dbReference type="Proteomes" id="UP000244005"/>
    </source>
</evidence>
<keyword evidence="3" id="KW-1185">Reference proteome</keyword>
<dbReference type="Proteomes" id="UP000244005">
    <property type="component" value="Unassembled WGS sequence"/>
</dbReference>
<protein>
    <submittedName>
        <fullName evidence="2">Uncharacterized protein</fullName>
    </submittedName>
</protein>
<name>A0A2R6W6K4_MARPO</name>
<proteinExistence type="predicted"/>
<evidence type="ECO:0000313" key="2">
    <source>
        <dbReference type="EMBL" id="PTQ29488.1"/>
    </source>
</evidence>
<gene>
    <name evidence="2" type="ORF">MARPO_0140s0022</name>
</gene>
<evidence type="ECO:0000256" key="1">
    <source>
        <dbReference type="SAM" id="Phobius"/>
    </source>
</evidence>
<feature type="transmembrane region" description="Helical" evidence="1">
    <location>
        <begin position="41"/>
        <end position="62"/>
    </location>
</feature>
<dbReference type="EMBL" id="KZ772946">
    <property type="protein sequence ID" value="PTQ29488.1"/>
    <property type="molecule type" value="Genomic_DNA"/>
</dbReference>
<organism evidence="2 3">
    <name type="scientific">Marchantia polymorpha</name>
    <name type="common">Common liverwort</name>
    <name type="synonym">Marchantia aquatica</name>
    <dbReference type="NCBI Taxonomy" id="3197"/>
    <lineage>
        <taxon>Eukaryota</taxon>
        <taxon>Viridiplantae</taxon>
        <taxon>Streptophyta</taxon>
        <taxon>Embryophyta</taxon>
        <taxon>Marchantiophyta</taxon>
        <taxon>Marchantiopsida</taxon>
        <taxon>Marchantiidae</taxon>
        <taxon>Marchantiales</taxon>
        <taxon>Marchantiaceae</taxon>
        <taxon>Marchantia</taxon>
    </lineage>
</organism>
<keyword evidence="1" id="KW-0812">Transmembrane</keyword>
<reference evidence="3" key="1">
    <citation type="journal article" date="2017" name="Cell">
        <title>Insights into land plant evolution garnered from the Marchantia polymorpha genome.</title>
        <authorList>
            <person name="Bowman J.L."/>
            <person name="Kohchi T."/>
            <person name="Yamato K.T."/>
            <person name="Jenkins J."/>
            <person name="Shu S."/>
            <person name="Ishizaki K."/>
            <person name="Yamaoka S."/>
            <person name="Nishihama R."/>
            <person name="Nakamura Y."/>
            <person name="Berger F."/>
            <person name="Adam C."/>
            <person name="Aki S.S."/>
            <person name="Althoff F."/>
            <person name="Araki T."/>
            <person name="Arteaga-Vazquez M.A."/>
            <person name="Balasubrmanian S."/>
            <person name="Barry K."/>
            <person name="Bauer D."/>
            <person name="Boehm C.R."/>
            <person name="Briginshaw L."/>
            <person name="Caballero-Perez J."/>
            <person name="Catarino B."/>
            <person name="Chen F."/>
            <person name="Chiyoda S."/>
            <person name="Chovatia M."/>
            <person name="Davies K.M."/>
            <person name="Delmans M."/>
            <person name="Demura T."/>
            <person name="Dierschke T."/>
            <person name="Dolan L."/>
            <person name="Dorantes-Acosta A.E."/>
            <person name="Eklund D.M."/>
            <person name="Florent S.N."/>
            <person name="Flores-Sandoval E."/>
            <person name="Fujiyama A."/>
            <person name="Fukuzawa H."/>
            <person name="Galik B."/>
            <person name="Grimanelli D."/>
            <person name="Grimwood J."/>
            <person name="Grossniklaus U."/>
            <person name="Hamada T."/>
            <person name="Haseloff J."/>
            <person name="Hetherington A.J."/>
            <person name="Higo A."/>
            <person name="Hirakawa Y."/>
            <person name="Hundley H.N."/>
            <person name="Ikeda Y."/>
            <person name="Inoue K."/>
            <person name="Inoue S.I."/>
            <person name="Ishida S."/>
            <person name="Jia Q."/>
            <person name="Kakita M."/>
            <person name="Kanazawa T."/>
            <person name="Kawai Y."/>
            <person name="Kawashima T."/>
            <person name="Kennedy M."/>
            <person name="Kinose K."/>
            <person name="Kinoshita T."/>
            <person name="Kohara Y."/>
            <person name="Koide E."/>
            <person name="Komatsu K."/>
            <person name="Kopischke S."/>
            <person name="Kubo M."/>
            <person name="Kyozuka J."/>
            <person name="Lagercrantz U."/>
            <person name="Lin S.S."/>
            <person name="Lindquist E."/>
            <person name="Lipzen A.M."/>
            <person name="Lu C.W."/>
            <person name="De Luna E."/>
            <person name="Martienssen R.A."/>
            <person name="Minamino N."/>
            <person name="Mizutani M."/>
            <person name="Mizutani M."/>
            <person name="Mochizuki N."/>
            <person name="Monte I."/>
            <person name="Mosher R."/>
            <person name="Nagasaki H."/>
            <person name="Nakagami H."/>
            <person name="Naramoto S."/>
            <person name="Nishitani K."/>
            <person name="Ohtani M."/>
            <person name="Okamoto T."/>
            <person name="Okumura M."/>
            <person name="Phillips J."/>
            <person name="Pollak B."/>
            <person name="Reinders A."/>
            <person name="Rovekamp M."/>
            <person name="Sano R."/>
            <person name="Sawa S."/>
            <person name="Schmid M.W."/>
            <person name="Shirakawa M."/>
            <person name="Solano R."/>
            <person name="Spunde A."/>
            <person name="Suetsugu N."/>
            <person name="Sugano S."/>
            <person name="Sugiyama A."/>
            <person name="Sun R."/>
            <person name="Suzuki Y."/>
            <person name="Takenaka M."/>
            <person name="Takezawa D."/>
            <person name="Tomogane H."/>
            <person name="Tsuzuki M."/>
            <person name="Ueda T."/>
            <person name="Umeda M."/>
            <person name="Ward J.M."/>
            <person name="Watanabe Y."/>
            <person name="Yazaki K."/>
            <person name="Yokoyama R."/>
            <person name="Yoshitake Y."/>
            <person name="Yotsui I."/>
            <person name="Zachgo S."/>
            <person name="Schmutz J."/>
        </authorList>
    </citation>
    <scope>NUCLEOTIDE SEQUENCE [LARGE SCALE GENOMIC DNA]</scope>
    <source>
        <strain evidence="3">Tak-1</strain>
    </source>
</reference>